<evidence type="ECO:0000313" key="2">
    <source>
        <dbReference type="EMBL" id="CAH0751431.1"/>
    </source>
</evidence>
<accession>A0A9P0C3S6</accession>
<keyword evidence="3" id="KW-1185">Reference proteome</keyword>
<feature type="domain" description="CHK kinase-like" evidence="1">
    <location>
        <begin position="114"/>
        <end position="312"/>
    </location>
</feature>
<evidence type="ECO:0000259" key="1">
    <source>
        <dbReference type="SMART" id="SM00587"/>
    </source>
</evidence>
<dbReference type="SUPFAM" id="SSF56112">
    <property type="entry name" value="Protein kinase-like (PK-like)"/>
    <property type="match status" value="1"/>
</dbReference>
<dbReference type="InterPro" id="IPR011009">
    <property type="entry name" value="Kinase-like_dom_sf"/>
</dbReference>
<dbReference type="SMART" id="SM00587">
    <property type="entry name" value="CHK"/>
    <property type="match status" value="1"/>
</dbReference>
<dbReference type="Gene3D" id="3.90.1200.10">
    <property type="match status" value="1"/>
</dbReference>
<dbReference type="PANTHER" id="PTHR11012:SF48">
    <property type="entry name" value="CHK KINASE-LIKE DOMAIN-CONTAINING PROTEIN-RELATED"/>
    <property type="match status" value="1"/>
</dbReference>
<dbReference type="EMBL" id="OU893347">
    <property type="protein sequence ID" value="CAH0751431.1"/>
    <property type="molecule type" value="Genomic_DNA"/>
</dbReference>
<evidence type="ECO:0000313" key="3">
    <source>
        <dbReference type="Proteomes" id="UP001153714"/>
    </source>
</evidence>
<dbReference type="InterPro" id="IPR015897">
    <property type="entry name" value="CHK_kinase-like"/>
</dbReference>
<organism evidence="2 3">
    <name type="scientific">Diatraea saccharalis</name>
    <name type="common">sugarcane borer</name>
    <dbReference type="NCBI Taxonomy" id="40085"/>
    <lineage>
        <taxon>Eukaryota</taxon>
        <taxon>Metazoa</taxon>
        <taxon>Ecdysozoa</taxon>
        <taxon>Arthropoda</taxon>
        <taxon>Hexapoda</taxon>
        <taxon>Insecta</taxon>
        <taxon>Pterygota</taxon>
        <taxon>Neoptera</taxon>
        <taxon>Endopterygota</taxon>
        <taxon>Lepidoptera</taxon>
        <taxon>Glossata</taxon>
        <taxon>Ditrysia</taxon>
        <taxon>Pyraloidea</taxon>
        <taxon>Crambidae</taxon>
        <taxon>Crambinae</taxon>
        <taxon>Diatraea</taxon>
    </lineage>
</organism>
<dbReference type="AlphaFoldDB" id="A0A9P0C3S6"/>
<reference evidence="2" key="2">
    <citation type="submission" date="2022-10" db="EMBL/GenBank/DDBJ databases">
        <authorList>
            <consortium name="ENA_rothamsted_submissions"/>
            <consortium name="culmorum"/>
            <person name="King R."/>
        </authorList>
    </citation>
    <scope>NUCLEOTIDE SEQUENCE</scope>
</reference>
<protein>
    <recommendedName>
        <fullName evidence="1">CHK kinase-like domain-containing protein</fullName>
    </recommendedName>
</protein>
<dbReference type="PANTHER" id="PTHR11012">
    <property type="entry name" value="PROTEIN KINASE-LIKE DOMAIN-CONTAINING"/>
    <property type="match status" value="1"/>
</dbReference>
<gene>
    <name evidence="2" type="ORF">DIATSA_LOCUS4651</name>
</gene>
<dbReference type="InterPro" id="IPR004119">
    <property type="entry name" value="EcKL"/>
</dbReference>
<dbReference type="Proteomes" id="UP001153714">
    <property type="component" value="Chromosome 16"/>
</dbReference>
<dbReference type="Pfam" id="PF02958">
    <property type="entry name" value="EcKL"/>
    <property type="match status" value="1"/>
</dbReference>
<dbReference type="OrthoDB" id="191037at2759"/>
<name>A0A9P0C3S6_9NEOP</name>
<proteinExistence type="predicted"/>
<reference evidence="2" key="1">
    <citation type="submission" date="2021-12" db="EMBL/GenBank/DDBJ databases">
        <authorList>
            <person name="King R."/>
        </authorList>
    </citation>
    <scope>NUCLEOTIDE SEQUENCE</scope>
</reference>
<sequence>MDLLTKNEVENIIKQLGYRNVISWSVTEFSDMLIGYLGEHLTLLIDVLIDDVTTKKLKCFIKCMPRFDEWKSRYIKELTFFQKEYVMLNDLFKRFEQGTDKWRPTCLLIKKDIFVFEDVTVLGYKMPDSRNTLALNEIRACVKKLAKFHSQSYIFEEKRSKEIKRTYRIWDEYSEYLREPEKSTNWRNAGRNGVIDFLKAFSKHKHNEIFINNIESIVTKLYDDALALMQPSSKYRNTVVHRDLWTNNIFLKKECDGKIHAMFVDFQTVIYCSPMLDLSSLIYFNTDRDVRENNTDELVNLYYESLSKELSASSINVNEIIDRKTLKECYEESVVFGLTQATLIVPIVSMTATTRNEMFCQPDKSHRVNEVSRSKEFIETALKDDHYRYRVTDLFEEIVDRYILHSKK</sequence>